<dbReference type="AlphaFoldDB" id="A0A1F5SL05"/>
<feature type="transmembrane region" description="Helical" evidence="1">
    <location>
        <begin position="149"/>
        <end position="170"/>
    </location>
</feature>
<name>A0A1F5SL05_9BACT</name>
<keyword evidence="1" id="KW-0812">Transmembrane</keyword>
<keyword evidence="1" id="KW-0472">Membrane</keyword>
<evidence type="ECO:0008006" key="4">
    <source>
        <dbReference type="Google" id="ProtNLM"/>
    </source>
</evidence>
<organism evidence="2 3">
    <name type="scientific">Candidatus Falkowbacteria bacterium RIFOXYA2_FULL_47_9</name>
    <dbReference type="NCBI Taxonomy" id="1797995"/>
    <lineage>
        <taxon>Bacteria</taxon>
        <taxon>Candidatus Falkowiibacteriota</taxon>
    </lineage>
</organism>
<evidence type="ECO:0000256" key="1">
    <source>
        <dbReference type="SAM" id="Phobius"/>
    </source>
</evidence>
<accession>A0A1F5SL05</accession>
<feature type="transmembrane region" description="Helical" evidence="1">
    <location>
        <begin position="182"/>
        <end position="204"/>
    </location>
</feature>
<reference evidence="2 3" key="1">
    <citation type="journal article" date="2016" name="Nat. Commun.">
        <title>Thousands of microbial genomes shed light on interconnected biogeochemical processes in an aquifer system.</title>
        <authorList>
            <person name="Anantharaman K."/>
            <person name="Brown C.T."/>
            <person name="Hug L.A."/>
            <person name="Sharon I."/>
            <person name="Castelle C.J."/>
            <person name="Probst A.J."/>
            <person name="Thomas B.C."/>
            <person name="Singh A."/>
            <person name="Wilkins M.J."/>
            <person name="Karaoz U."/>
            <person name="Brodie E.L."/>
            <person name="Williams K.H."/>
            <person name="Hubbard S.S."/>
            <person name="Banfield J.F."/>
        </authorList>
    </citation>
    <scope>NUCLEOTIDE SEQUENCE [LARGE SCALE GENOMIC DNA]</scope>
</reference>
<feature type="transmembrane region" description="Helical" evidence="1">
    <location>
        <begin position="114"/>
        <end position="137"/>
    </location>
</feature>
<feature type="transmembrane region" description="Helical" evidence="1">
    <location>
        <begin position="57"/>
        <end position="77"/>
    </location>
</feature>
<keyword evidence="1" id="KW-1133">Transmembrane helix</keyword>
<protein>
    <recommendedName>
        <fullName evidence="4">EamA domain-containing protein</fullName>
    </recommendedName>
</protein>
<feature type="transmembrane region" description="Helical" evidence="1">
    <location>
        <begin position="273"/>
        <end position="290"/>
    </location>
</feature>
<comment type="caution">
    <text evidence="2">The sequence shown here is derived from an EMBL/GenBank/DDBJ whole genome shotgun (WGS) entry which is preliminary data.</text>
</comment>
<proteinExistence type="predicted"/>
<feature type="transmembrane region" description="Helical" evidence="1">
    <location>
        <begin position="241"/>
        <end position="261"/>
    </location>
</feature>
<feature type="transmembrane region" description="Helical" evidence="1">
    <location>
        <begin position="34"/>
        <end position="51"/>
    </location>
</feature>
<evidence type="ECO:0000313" key="3">
    <source>
        <dbReference type="Proteomes" id="UP000178925"/>
    </source>
</evidence>
<gene>
    <name evidence="2" type="ORF">A2242_04595</name>
</gene>
<dbReference type="EMBL" id="MFGC01000025">
    <property type="protein sequence ID" value="OGF27370.1"/>
    <property type="molecule type" value="Genomic_DNA"/>
</dbReference>
<feature type="transmembrane region" description="Helical" evidence="1">
    <location>
        <begin position="216"/>
        <end position="235"/>
    </location>
</feature>
<dbReference type="Proteomes" id="UP000178925">
    <property type="component" value="Unassembled WGS sequence"/>
</dbReference>
<sequence length="291" mass="31301">MIIFVVLFCLYHYGVVSVAIKKIGAKAGSRTRKLVWQYFFAAALAFIMAIVSGQLELSWSVAIVAAIGAANAFGCYCQWRAYDISLARAAVMSNLDDLIAVSLGYALLGELGVLTPTLLGGIVVSIISTAIFARSRYIRAAAEQSPGRLIGWVLGYSLIWGVAIFSMRLFSLQGMSVPTFVAAWYGGAWVGALLIFMAMGPGEAGLSLTSVQKGKILLLAVLIWTAQMYANWLRGQLPLTVLQPILLVAEMSLCALVGMIFFEETKKMSLQEIITIIVALMGVTIIAAISL</sequence>
<evidence type="ECO:0000313" key="2">
    <source>
        <dbReference type="EMBL" id="OGF27370.1"/>
    </source>
</evidence>